<sequence length="1351" mass="145532">MVSSTERAANISDSCAIGQPGDTIQRLHLLFEHRATIYANATAVESESKTLTYRELDEWANALARRLKEHGVTPGDRIGVMVPRSPFTYQALLAVLKAGAVLVPIDASAPADRVVFMAQDAELSLLLACANTSAIACAAGCPILLLDDGSSTNTESRDEAITITEPSLSGSRERNGTDVPCYIIYTSGSTGRPKGVVISHASICNYVTVAVPDVYRVTTQDRVYQGITFAFDFALEEIWIAWMAGATLVCGPTDDRRIGPGLTEFLVTRRVTVLGGVPTLLATLEGDLPSVRLIITGGEVCSSELMARWARPGRRILNTYGPTETTITATWTELEHGRPVTIGRPLPTYTAYILDDKGNPAEPGAVGEIWIGGPGVAIGYLGAPDLTAQRFVPDPYGARPGDRRYCTGDLGRWTADGEIEFHGRADGQVKLRGFRIDLGEIESVLMEEPAVCIAIVRVFTSPANGDELAAAITLATGTDPDDPLLRQHLTERLRRRLPAYMVPSFLDIVQVIPTLASGKADRKALPAPVKRLEGAERPYTAPESAGEERLALLWSQVLGQPQISVDADFFMDLGGHSLSAARVISAMRKWEGHSGISIADLYIYRRVRALAAHAETLQKPSRAPLDDMGSSEAASSVSRASSVRIFITGTVQIACFAVVIMLFSSPFAVIVSANHGKPTIPMIWQIILILLADYVVATIFLPIVAVRLLMAGVKPGRYRLWGVVYFRWWLARQFLSASLMPVFSGSPLLPVYLRLLGAKVGKGCYLNGMVIEMPHLVRIGDRVSIGADAFVQSHTVDAGWLTLASIEIGDDVYLGTGSVVLGGARLGRGAGLGDQSLAHAGQQIPDGEWWSGSPSRRQSEVSVAALLACAAPSPPQNHRLSHLFVYAVLILALDMLVPSFLVPPTALVVWITVSYGVWFGAASLLLAAPVYVALICAIVATGVRIASRRITAGIFPLRSGVGIRAWLVHKLMYMSLLLTQSLYSTLYAPPWLRALGAKVGSDAEIATVSHIDPVLLTFKEGSFLADSAIIGASTVVDGHLVLGNTEVGVRSFVGNSSLVPAGTHVADGSLVGVHTLAPNVIPEGTNWLGSPAIYLPRRQDSGSFPETLTYHPKRSLVIARYMIEYTRITLPVLIVGVSMFVSVIGLFGLARHGIGKWTLIGFTPAFALGAGVLVLFLSAAVKWLLIGRYRPRADPLWSLFVRRAELATAVYEGAAVPSLLNFLRGTPFMRYALCLFGVRVGPRAWIDTTLFTEFDLLRIGADAAIGTRAILQTHLFEDRIMKMSHLEVGAGATVGSRSVVLYDSRLGEETVLDSLSLAMKGETFPPHTRWRGIPATSAGNVRRSSPEEEKY</sequence>
<evidence type="ECO:0000256" key="4">
    <source>
        <dbReference type="ARBA" id="ARBA00029454"/>
    </source>
</evidence>
<keyword evidence="2" id="KW-0597">Phosphoprotein</keyword>
<evidence type="ECO:0000256" key="6">
    <source>
        <dbReference type="SAM" id="Phobius"/>
    </source>
</evidence>
<evidence type="ECO:0000313" key="8">
    <source>
        <dbReference type="EMBL" id="KAF9322632.1"/>
    </source>
</evidence>
<evidence type="ECO:0000259" key="7">
    <source>
        <dbReference type="PROSITE" id="PS50075"/>
    </source>
</evidence>
<feature type="transmembrane region" description="Helical" evidence="6">
    <location>
        <begin position="683"/>
        <end position="710"/>
    </location>
</feature>
<dbReference type="SUPFAM" id="SSF51161">
    <property type="entry name" value="Trimeric LpxA-like enzymes"/>
    <property type="match status" value="3"/>
</dbReference>
<comment type="similarity">
    <text evidence="4">Belongs to the NRP synthetase family.</text>
</comment>
<dbReference type="InterPro" id="IPR012728">
    <property type="entry name" value="Pls/PosA_C"/>
</dbReference>
<keyword evidence="6" id="KW-0812">Transmembrane</keyword>
<dbReference type="PROSITE" id="PS00012">
    <property type="entry name" value="PHOSPHOPANTETHEINE"/>
    <property type="match status" value="1"/>
</dbReference>
<reference evidence="8" key="1">
    <citation type="journal article" date="2020" name="Fungal Divers.">
        <title>Resolving the Mortierellaceae phylogeny through synthesis of multi-gene phylogenetics and phylogenomics.</title>
        <authorList>
            <person name="Vandepol N."/>
            <person name="Liber J."/>
            <person name="Desiro A."/>
            <person name="Na H."/>
            <person name="Kennedy M."/>
            <person name="Barry K."/>
            <person name="Grigoriev I.V."/>
            <person name="Miller A.N."/>
            <person name="O'Donnell K."/>
            <person name="Stajich J.E."/>
            <person name="Bonito G."/>
        </authorList>
    </citation>
    <scope>NUCLEOTIDE SEQUENCE</scope>
    <source>
        <strain evidence="8">NVP1</strain>
    </source>
</reference>
<keyword evidence="6" id="KW-0472">Membrane</keyword>
<evidence type="ECO:0000256" key="5">
    <source>
        <dbReference type="SAM" id="MobiDB-lite"/>
    </source>
</evidence>
<feature type="region of interest" description="Disordered" evidence="5">
    <location>
        <begin position="1329"/>
        <end position="1351"/>
    </location>
</feature>
<feature type="transmembrane region" description="Helical" evidence="6">
    <location>
        <begin position="730"/>
        <end position="753"/>
    </location>
</feature>
<accession>A0A9P5SA22</accession>
<dbReference type="Gene3D" id="1.10.1200.10">
    <property type="entry name" value="ACP-like"/>
    <property type="match status" value="1"/>
</dbReference>
<dbReference type="Gene3D" id="3.30.300.30">
    <property type="match status" value="1"/>
</dbReference>
<evidence type="ECO:0000256" key="2">
    <source>
        <dbReference type="ARBA" id="ARBA00022553"/>
    </source>
</evidence>
<feature type="domain" description="Carrier" evidence="7">
    <location>
        <begin position="541"/>
        <end position="618"/>
    </location>
</feature>
<dbReference type="InterPro" id="IPR020845">
    <property type="entry name" value="AMP-binding_CS"/>
</dbReference>
<evidence type="ECO:0000256" key="1">
    <source>
        <dbReference type="ARBA" id="ARBA00022450"/>
    </source>
</evidence>
<dbReference type="InterPro" id="IPR011004">
    <property type="entry name" value="Trimer_LpxA-like_sf"/>
</dbReference>
<keyword evidence="9" id="KW-1185">Reference proteome</keyword>
<comment type="caution">
    <text evidence="8">The sequence shown here is derived from an EMBL/GenBank/DDBJ whole genome shotgun (WGS) entry which is preliminary data.</text>
</comment>
<name>A0A9P5SA22_9FUNG</name>
<dbReference type="Gene3D" id="2.160.10.10">
    <property type="entry name" value="Hexapeptide repeat proteins"/>
    <property type="match status" value="3"/>
</dbReference>
<dbReference type="GO" id="GO:0016874">
    <property type="term" value="F:ligase activity"/>
    <property type="evidence" value="ECO:0007669"/>
    <property type="project" value="UniProtKB-KW"/>
</dbReference>
<feature type="transmembrane region" description="Helical" evidence="6">
    <location>
        <begin position="1162"/>
        <end position="1185"/>
    </location>
</feature>
<dbReference type="NCBIfam" id="TIGR02353">
    <property type="entry name" value="NRPS_term_dom"/>
    <property type="match status" value="1"/>
</dbReference>
<evidence type="ECO:0000313" key="9">
    <source>
        <dbReference type="Proteomes" id="UP000696485"/>
    </source>
</evidence>
<dbReference type="GO" id="GO:0043041">
    <property type="term" value="P:amino acid activation for nonribosomal peptide biosynthetic process"/>
    <property type="evidence" value="ECO:0007669"/>
    <property type="project" value="TreeGrafter"/>
</dbReference>
<dbReference type="PANTHER" id="PTHR45527:SF1">
    <property type="entry name" value="FATTY ACID SYNTHASE"/>
    <property type="match status" value="1"/>
</dbReference>
<keyword evidence="6" id="KW-1133">Transmembrane helix</keyword>
<dbReference type="InterPro" id="IPR045851">
    <property type="entry name" value="AMP-bd_C_sf"/>
</dbReference>
<dbReference type="PANTHER" id="PTHR45527">
    <property type="entry name" value="NONRIBOSOMAL PEPTIDE SYNTHETASE"/>
    <property type="match status" value="1"/>
</dbReference>
<dbReference type="InterPro" id="IPR025110">
    <property type="entry name" value="AMP-bd_C"/>
</dbReference>
<dbReference type="GO" id="GO:0005737">
    <property type="term" value="C:cytoplasm"/>
    <property type="evidence" value="ECO:0007669"/>
    <property type="project" value="TreeGrafter"/>
</dbReference>
<feature type="transmembrane region" description="Helical" evidence="6">
    <location>
        <begin position="1128"/>
        <end position="1150"/>
    </location>
</feature>
<gene>
    <name evidence="8" type="ORF">BG006_002192</name>
</gene>
<dbReference type="SUPFAM" id="SSF56801">
    <property type="entry name" value="Acetyl-CoA synthetase-like"/>
    <property type="match status" value="1"/>
</dbReference>
<dbReference type="Pfam" id="PF00550">
    <property type="entry name" value="PP-binding"/>
    <property type="match status" value="1"/>
</dbReference>
<keyword evidence="3" id="KW-0436">Ligase</keyword>
<proteinExistence type="inferred from homology"/>
<dbReference type="Pfam" id="PF13193">
    <property type="entry name" value="AMP-binding_C"/>
    <property type="match status" value="1"/>
</dbReference>
<dbReference type="InterPro" id="IPR036736">
    <property type="entry name" value="ACP-like_sf"/>
</dbReference>
<dbReference type="Proteomes" id="UP000696485">
    <property type="component" value="Unassembled WGS sequence"/>
</dbReference>
<dbReference type="PROSITE" id="PS00455">
    <property type="entry name" value="AMP_BINDING"/>
    <property type="match status" value="1"/>
</dbReference>
<feature type="transmembrane region" description="Helical" evidence="6">
    <location>
        <begin position="917"/>
        <end position="940"/>
    </location>
</feature>
<dbReference type="InterPro" id="IPR009081">
    <property type="entry name" value="PP-bd_ACP"/>
</dbReference>
<dbReference type="CDD" id="cd05930">
    <property type="entry name" value="A_NRPS"/>
    <property type="match status" value="1"/>
</dbReference>
<dbReference type="InterPro" id="IPR000873">
    <property type="entry name" value="AMP-dep_synth/lig_dom"/>
</dbReference>
<feature type="transmembrane region" description="Helical" evidence="6">
    <location>
        <begin position="883"/>
        <end position="911"/>
    </location>
</feature>
<dbReference type="NCBIfam" id="TIGR01733">
    <property type="entry name" value="AA-adenyl-dom"/>
    <property type="match status" value="1"/>
</dbReference>
<dbReference type="Gene3D" id="3.40.50.12780">
    <property type="entry name" value="N-terminal domain of ligase-like"/>
    <property type="match status" value="1"/>
</dbReference>
<keyword evidence="1" id="KW-0596">Phosphopantetheine</keyword>
<dbReference type="Pfam" id="PF00501">
    <property type="entry name" value="AMP-binding"/>
    <property type="match status" value="1"/>
</dbReference>
<feature type="transmembrane region" description="Helical" evidence="6">
    <location>
        <begin position="645"/>
        <end position="671"/>
    </location>
</feature>
<dbReference type="EMBL" id="JAAAUY010001495">
    <property type="protein sequence ID" value="KAF9322632.1"/>
    <property type="molecule type" value="Genomic_DNA"/>
</dbReference>
<dbReference type="FunFam" id="3.40.50.12780:FF:000012">
    <property type="entry name" value="Non-ribosomal peptide synthetase"/>
    <property type="match status" value="1"/>
</dbReference>
<dbReference type="GO" id="GO:0031177">
    <property type="term" value="F:phosphopantetheine binding"/>
    <property type="evidence" value="ECO:0007669"/>
    <property type="project" value="TreeGrafter"/>
</dbReference>
<dbReference type="PROSITE" id="PS50075">
    <property type="entry name" value="CARRIER"/>
    <property type="match status" value="1"/>
</dbReference>
<dbReference type="GO" id="GO:0044550">
    <property type="term" value="P:secondary metabolite biosynthetic process"/>
    <property type="evidence" value="ECO:0007669"/>
    <property type="project" value="TreeGrafter"/>
</dbReference>
<dbReference type="InterPro" id="IPR006162">
    <property type="entry name" value="Ppantetheine_attach_site"/>
</dbReference>
<dbReference type="InterPro" id="IPR042099">
    <property type="entry name" value="ANL_N_sf"/>
</dbReference>
<protein>
    <recommendedName>
        <fullName evidence="7">Carrier domain-containing protein</fullName>
    </recommendedName>
</protein>
<dbReference type="SUPFAM" id="SSF47336">
    <property type="entry name" value="ACP-like"/>
    <property type="match status" value="1"/>
</dbReference>
<dbReference type="InterPro" id="IPR010071">
    <property type="entry name" value="AA_adenyl_dom"/>
</dbReference>
<organism evidence="8 9">
    <name type="scientific">Podila minutissima</name>
    <dbReference type="NCBI Taxonomy" id="64525"/>
    <lineage>
        <taxon>Eukaryota</taxon>
        <taxon>Fungi</taxon>
        <taxon>Fungi incertae sedis</taxon>
        <taxon>Mucoromycota</taxon>
        <taxon>Mortierellomycotina</taxon>
        <taxon>Mortierellomycetes</taxon>
        <taxon>Mortierellales</taxon>
        <taxon>Mortierellaceae</taxon>
        <taxon>Podila</taxon>
    </lineage>
</organism>
<evidence type="ECO:0000256" key="3">
    <source>
        <dbReference type="ARBA" id="ARBA00022598"/>
    </source>
</evidence>